<name>A0ABX6ZDV7_BACMY</name>
<evidence type="ECO:0000256" key="4">
    <source>
        <dbReference type="ARBA" id="ARBA00022989"/>
    </source>
</evidence>
<dbReference type="Pfam" id="PF02687">
    <property type="entry name" value="FtsX"/>
    <property type="match status" value="1"/>
</dbReference>
<dbReference type="PANTHER" id="PTHR30572:SF9">
    <property type="entry name" value="ABC TRANSPORTER PERMEASE PROTEIN"/>
    <property type="match status" value="1"/>
</dbReference>
<evidence type="ECO:0000256" key="2">
    <source>
        <dbReference type="ARBA" id="ARBA00022475"/>
    </source>
</evidence>
<organism evidence="8 9">
    <name type="scientific">Bacillus mycoides</name>
    <dbReference type="NCBI Taxonomy" id="1405"/>
    <lineage>
        <taxon>Bacteria</taxon>
        <taxon>Bacillati</taxon>
        <taxon>Bacillota</taxon>
        <taxon>Bacilli</taxon>
        <taxon>Bacillales</taxon>
        <taxon>Bacillaceae</taxon>
        <taxon>Bacillus</taxon>
        <taxon>Bacillus cereus group</taxon>
    </lineage>
</organism>
<keyword evidence="2" id="KW-1003">Cell membrane</keyword>
<dbReference type="EMBL" id="CP065877">
    <property type="protein sequence ID" value="QQA18319.1"/>
    <property type="molecule type" value="Genomic_DNA"/>
</dbReference>
<proteinExistence type="predicted"/>
<feature type="transmembrane region" description="Helical" evidence="6">
    <location>
        <begin position="317"/>
        <end position="338"/>
    </location>
</feature>
<evidence type="ECO:0000256" key="5">
    <source>
        <dbReference type="ARBA" id="ARBA00023136"/>
    </source>
</evidence>
<dbReference type="Proteomes" id="UP000596196">
    <property type="component" value="Chromosome"/>
</dbReference>
<keyword evidence="9" id="KW-1185">Reference proteome</keyword>
<dbReference type="InterPro" id="IPR050250">
    <property type="entry name" value="Macrolide_Exporter_MacB"/>
</dbReference>
<dbReference type="PANTHER" id="PTHR30572">
    <property type="entry name" value="MEMBRANE COMPONENT OF TRANSPORTER-RELATED"/>
    <property type="match status" value="1"/>
</dbReference>
<feature type="transmembrane region" description="Helical" evidence="6">
    <location>
        <begin position="444"/>
        <end position="464"/>
    </location>
</feature>
<evidence type="ECO:0000256" key="3">
    <source>
        <dbReference type="ARBA" id="ARBA00022692"/>
    </source>
</evidence>
<evidence type="ECO:0000313" key="8">
    <source>
        <dbReference type="EMBL" id="QQA18319.1"/>
    </source>
</evidence>
<comment type="subcellular location">
    <subcellularLocation>
        <location evidence="1">Cell membrane</location>
        <topology evidence="1">Multi-pass membrane protein</topology>
    </subcellularLocation>
</comment>
<keyword evidence="3 6" id="KW-0812">Transmembrane</keyword>
<keyword evidence="5 6" id="KW-0472">Membrane</keyword>
<accession>A0ABX6ZDV7</accession>
<sequence length="476" mass="51587">MNFMKRAILSMKKRVGTSLILMAVFLIVTNLVLAGFTIQNASKKAADAARKKLGADVTLSLDFDKLGQQARETGEMPNPPKLNTKEADQLAKSKYVKDYNYITSTLGISDGLKLVGASEGEEEGKGKAGMAAVRGGSGSGTEIDMNSSFMIEGVRKTALQESFENGKSKIIDGKPITEQMKDQNVALMEKRLAELNNLKVGDKVKVQSGDKKETLEVEIIGIYETNEQAMGQQAPPIMDPANKLYMPHSTMKKLEIDQGISSIQVVYFLKDPQNIEAFKEEAKKSDIDFNYYKLDAHDSLYKQMIGPIENISSTSQMIIYIVSIAGAIILGLIIMLSIKARRKEMGILLSIGEKKWKLMAQFVVEVVCIAILAFGLSITTGAKISQFIGNNLLSSEIATAGEETNTSQNGTVMVAGPGGTVQNQKEDPIDKINVSVTGEDVGKMGGIGLAIAILATLLPALSILRLNPKQILLKDE</sequence>
<dbReference type="InterPro" id="IPR003838">
    <property type="entry name" value="ABC3_permease_C"/>
</dbReference>
<protein>
    <submittedName>
        <fullName evidence="8">ABC transporter permease</fullName>
    </submittedName>
</protein>
<evidence type="ECO:0000313" key="9">
    <source>
        <dbReference type="Proteomes" id="UP000596196"/>
    </source>
</evidence>
<evidence type="ECO:0000256" key="6">
    <source>
        <dbReference type="SAM" id="Phobius"/>
    </source>
</evidence>
<evidence type="ECO:0000259" key="7">
    <source>
        <dbReference type="Pfam" id="PF02687"/>
    </source>
</evidence>
<feature type="transmembrane region" description="Helical" evidence="6">
    <location>
        <begin position="358"/>
        <end position="378"/>
    </location>
</feature>
<gene>
    <name evidence="8" type="ORF">I6G81_13135</name>
</gene>
<keyword evidence="4 6" id="KW-1133">Transmembrane helix</keyword>
<feature type="domain" description="ABC3 transporter permease C-terminal" evidence="7">
    <location>
        <begin position="317"/>
        <end position="468"/>
    </location>
</feature>
<reference evidence="8 9" key="1">
    <citation type="submission" date="2020-12" db="EMBL/GenBank/DDBJ databases">
        <title>FDA dAtabase for Regulatory Grade micrObial Sequences (FDA-ARGOS): Supporting development and validation of Infectious Disease Dx tests.</title>
        <authorList>
            <person name="Nelson B."/>
            <person name="Plummer A."/>
            <person name="Tallon L."/>
            <person name="Sadzewicz L."/>
            <person name="Zhao X."/>
            <person name="Boylan J."/>
            <person name="Ott S."/>
            <person name="Bowen H."/>
            <person name="Vavikolanu K."/>
            <person name="Mehta A."/>
            <person name="Aluvathingal J."/>
            <person name="Nadendla S."/>
            <person name="Myers T."/>
            <person name="Yan Y."/>
            <person name="Sichtig H."/>
        </authorList>
    </citation>
    <scope>NUCLEOTIDE SEQUENCE [LARGE SCALE GENOMIC DNA]</scope>
    <source>
        <strain evidence="8 9">FDAARGOS_924</strain>
    </source>
</reference>
<dbReference type="RefSeq" id="WP_003189464.1">
    <property type="nucleotide sequence ID" value="NZ_CP009692.1"/>
</dbReference>
<evidence type="ECO:0000256" key="1">
    <source>
        <dbReference type="ARBA" id="ARBA00004651"/>
    </source>
</evidence>